<sequence length="87" mass="9681">SNNYSLSVSFCTVATKTPSINYHRGDRVVYRHVLRGAQTGKFMGVPPTGKWVSGNGFTLLRLSGDKIVEMWYETNLLEVMKQLGAIS</sequence>
<keyword evidence="2" id="KW-1185">Reference proteome</keyword>
<accession>A0A1U7H9Q7</accession>
<evidence type="ECO:0000313" key="1">
    <source>
        <dbReference type="EMBL" id="OKH20313.1"/>
    </source>
</evidence>
<dbReference type="Proteomes" id="UP000186868">
    <property type="component" value="Unassembled WGS sequence"/>
</dbReference>
<name>A0A1U7H9Q7_9CYAN</name>
<dbReference type="OrthoDB" id="9182871at2"/>
<evidence type="ECO:0008006" key="3">
    <source>
        <dbReference type="Google" id="ProtNLM"/>
    </source>
</evidence>
<organism evidence="1 2">
    <name type="scientific">Hydrococcus rivularis NIES-593</name>
    <dbReference type="NCBI Taxonomy" id="1921803"/>
    <lineage>
        <taxon>Bacteria</taxon>
        <taxon>Bacillati</taxon>
        <taxon>Cyanobacteriota</taxon>
        <taxon>Cyanophyceae</taxon>
        <taxon>Pleurocapsales</taxon>
        <taxon>Hydrococcaceae</taxon>
        <taxon>Hydrococcus</taxon>
    </lineage>
</organism>
<evidence type="ECO:0000313" key="2">
    <source>
        <dbReference type="Proteomes" id="UP000186868"/>
    </source>
</evidence>
<dbReference type="PANTHER" id="PTHR38436:SF1">
    <property type="entry name" value="ESTER CYCLASE"/>
    <property type="match status" value="1"/>
</dbReference>
<dbReference type="InterPro" id="IPR009959">
    <property type="entry name" value="Cyclase_SnoaL-like"/>
</dbReference>
<comment type="caution">
    <text evidence="1">The sequence shown here is derived from an EMBL/GenBank/DDBJ whole genome shotgun (WGS) entry which is preliminary data.</text>
</comment>
<dbReference type="Pfam" id="PF07366">
    <property type="entry name" value="SnoaL"/>
    <property type="match status" value="1"/>
</dbReference>
<proteinExistence type="predicted"/>
<protein>
    <recommendedName>
        <fullName evidence="3">Ester cyclase</fullName>
    </recommendedName>
</protein>
<feature type="non-terminal residue" evidence="1">
    <location>
        <position position="1"/>
    </location>
</feature>
<dbReference type="InterPro" id="IPR032710">
    <property type="entry name" value="NTF2-like_dom_sf"/>
</dbReference>
<dbReference type="Gene3D" id="3.10.450.50">
    <property type="match status" value="1"/>
</dbReference>
<dbReference type="AlphaFoldDB" id="A0A1U7H9Q7"/>
<dbReference type="SUPFAM" id="SSF54427">
    <property type="entry name" value="NTF2-like"/>
    <property type="match status" value="1"/>
</dbReference>
<dbReference type="PANTHER" id="PTHR38436">
    <property type="entry name" value="POLYKETIDE CYCLASE SNOAL-LIKE DOMAIN"/>
    <property type="match status" value="1"/>
</dbReference>
<dbReference type="STRING" id="1921803.NIES593_18970"/>
<gene>
    <name evidence="1" type="ORF">NIES593_18970</name>
</gene>
<dbReference type="RefSeq" id="WP_139253748.1">
    <property type="nucleotide sequence ID" value="NZ_MRCB01000031.1"/>
</dbReference>
<reference evidence="1 2" key="1">
    <citation type="submission" date="2016-11" db="EMBL/GenBank/DDBJ databases">
        <title>Draft Genome Sequences of Nine Cyanobacterial Strains from Diverse Habitats.</title>
        <authorList>
            <person name="Zhu T."/>
            <person name="Hou S."/>
            <person name="Lu X."/>
            <person name="Hess W.R."/>
        </authorList>
    </citation>
    <scope>NUCLEOTIDE SEQUENCE [LARGE SCALE GENOMIC DNA]</scope>
    <source>
        <strain evidence="1 2">NIES-593</strain>
    </source>
</reference>
<dbReference type="EMBL" id="MRCB01000031">
    <property type="protein sequence ID" value="OKH20313.1"/>
    <property type="molecule type" value="Genomic_DNA"/>
</dbReference>
<dbReference type="GO" id="GO:0030638">
    <property type="term" value="P:polyketide metabolic process"/>
    <property type="evidence" value="ECO:0007669"/>
    <property type="project" value="InterPro"/>
</dbReference>